<dbReference type="EMBL" id="VTXO01000002">
    <property type="protein sequence ID" value="NOI80703.1"/>
    <property type="molecule type" value="Genomic_DNA"/>
</dbReference>
<sequence length="925" mass="102285">MVYTYNNVTQHTLEVSVQPVQVQASTAANQLSQVQSVPVNLTGQNLPPLPKGNHEPVALKQVEAEFNKAVMRVAEYEGSVVDSILTKVKQQFPQEAPAMQMHIASTAADKVKAANHSFEMNHLGNKLLTMPAVEYMSQSYLRRVLENAEKLENAGVKLHLGDEGGAGFLAGWNTSDDQLWGEQMNKLVNGKVNARVLTTAGYMFQENFRLHFDKIADSINTPLWNEKNSPENARVDIFNGSSLKKGPPVTVQPHGTAWLKYATWNLTENMGHERHQQIVASRNHDTYDTSELYKHVEPALYRDESSGLTEREKATPGFSVWEVRDSEVKTVGQDNEVSVNWKKQNLDKGLPMFSGPSSTTSYMYEVVRLLDIPDNEVQSFRAMLLGWMIQGRDHSFTEIMGAFDAYAKEREEGGVATTSGDAKLAWEMRKTKQWETAYENLFTEDINLPAQEAKTVRVKGQEIRLPAIPAVHMTKAEFDRKITGGDGYPSQYATSDNLKVIRDDLSNKGFSTVRSGLAAEKVMYGAYNPVTNALFDSSSEARPVSIPEHAGTDMSAAFFDADKDKAMNDWLSQQSPDEYEKLLDDAASLFAESSQEQSLGHIYTRENSPNNYVLEAFLLDKRTNMLLHSDALNLDNSGESNVSALVKLAGKEATQEARQQAVLGAVGDNRTAQDALIKGMLLAVQRFWTGEPTEAFNPGYSSQYGSPKDDIEFNLRFEGAMRNLKGGPSVDKLDDVREEAIKLRNMLRAAIHSPLFEGTTEPVYRGVSQYVGQELLALKPGEEYKFPGFMSTSREPGVGLDYANGAFVVINPPKTGSLGADIVGISKAPAEKEVLVADDTVLQLDKTFTLNITKEIPSTATGIRRRQYEMGLRQAPIKINVMTPDGQASPEGEVLLKDVIADIKAKPKANYFGEPIKVAVLNVKS</sequence>
<evidence type="ECO:0000256" key="3">
    <source>
        <dbReference type="ARBA" id="ARBA00022676"/>
    </source>
</evidence>
<comment type="similarity">
    <text evidence="1">Belongs to the Arg-specific ADP-ribosyltransferase family.</text>
</comment>
<evidence type="ECO:0000256" key="4">
    <source>
        <dbReference type="ARBA" id="ARBA00022679"/>
    </source>
</evidence>
<evidence type="ECO:0000256" key="1">
    <source>
        <dbReference type="ARBA" id="ARBA00009558"/>
    </source>
</evidence>
<dbReference type="GO" id="GO:0016779">
    <property type="term" value="F:nucleotidyltransferase activity"/>
    <property type="evidence" value="ECO:0007669"/>
    <property type="project" value="UniProtKB-KW"/>
</dbReference>
<accession>A0AAE5GPQ8</accession>
<organism evidence="7 8">
    <name type="scientific">Vibrio tubiashii</name>
    <dbReference type="NCBI Taxonomy" id="29498"/>
    <lineage>
        <taxon>Bacteria</taxon>
        <taxon>Pseudomonadati</taxon>
        <taxon>Pseudomonadota</taxon>
        <taxon>Gammaproteobacteria</taxon>
        <taxon>Vibrionales</taxon>
        <taxon>Vibrionaceae</taxon>
        <taxon>Vibrio</taxon>
        <taxon>Vibrio oreintalis group</taxon>
    </lineage>
</organism>
<comment type="catalytic activity">
    <reaction evidence="6">
        <text>L-arginyl-[protein] + NAD(+) = N(omega)-(ADP-D-ribosyl)-L-arginyl-[protein] + nicotinamide + H(+)</text>
        <dbReference type="Rhea" id="RHEA:19149"/>
        <dbReference type="Rhea" id="RHEA-COMP:10532"/>
        <dbReference type="Rhea" id="RHEA-COMP:15087"/>
        <dbReference type="ChEBI" id="CHEBI:15378"/>
        <dbReference type="ChEBI" id="CHEBI:17154"/>
        <dbReference type="ChEBI" id="CHEBI:29965"/>
        <dbReference type="ChEBI" id="CHEBI:57540"/>
        <dbReference type="ChEBI" id="CHEBI:142554"/>
        <dbReference type="EC" id="2.4.2.31"/>
    </reaction>
</comment>
<proteinExistence type="inferred from homology"/>
<keyword evidence="4" id="KW-0808">Transferase</keyword>
<dbReference type="SUPFAM" id="SSF56399">
    <property type="entry name" value="ADP-ribosylation"/>
    <property type="match status" value="1"/>
</dbReference>
<evidence type="ECO:0000256" key="6">
    <source>
        <dbReference type="ARBA" id="ARBA00047597"/>
    </source>
</evidence>
<dbReference type="Proteomes" id="UP000572722">
    <property type="component" value="Unassembled WGS sequence"/>
</dbReference>
<dbReference type="Pfam" id="PF01129">
    <property type="entry name" value="ART"/>
    <property type="match status" value="1"/>
</dbReference>
<evidence type="ECO:0000256" key="5">
    <source>
        <dbReference type="ARBA" id="ARBA00022695"/>
    </source>
</evidence>
<dbReference type="Gene3D" id="3.90.176.10">
    <property type="entry name" value="Toxin ADP-ribosyltransferase, Chain A, domain 1"/>
    <property type="match status" value="1"/>
</dbReference>
<reference evidence="7 8" key="1">
    <citation type="submission" date="2019-08" db="EMBL/GenBank/DDBJ databases">
        <title>Draft genome sequencing and comparative genomics of hatchery-associated Vibrios.</title>
        <authorList>
            <person name="Kehlet-Delgado H."/>
            <person name="Mueller R.S."/>
        </authorList>
    </citation>
    <scope>NUCLEOTIDE SEQUENCE [LARGE SCALE GENOMIC DNA]</scope>
    <source>
        <strain evidence="7 8">01-65-5-1</strain>
    </source>
</reference>
<comment type="caution">
    <text evidence="7">The sequence shown here is derived from an EMBL/GenBank/DDBJ whole genome shotgun (WGS) entry which is preliminary data.</text>
</comment>
<dbReference type="GO" id="GO:0106274">
    <property type="term" value="F:NAD+-protein-arginine ADP-ribosyltransferase activity"/>
    <property type="evidence" value="ECO:0007669"/>
    <property type="project" value="UniProtKB-EC"/>
</dbReference>
<name>A0AAE5GPQ8_9VIBR</name>
<dbReference type="AlphaFoldDB" id="A0AAE5GPQ8"/>
<keyword evidence="5" id="KW-0548">Nucleotidyltransferase</keyword>
<dbReference type="EC" id="2.4.2.31" evidence="2"/>
<protein>
    <recommendedName>
        <fullName evidence="2">NAD(+)--protein-arginine ADP-ribosyltransferase</fullName>
        <ecNumber evidence="2">2.4.2.31</ecNumber>
    </recommendedName>
</protein>
<dbReference type="RefSeq" id="WP_171321304.1">
    <property type="nucleotide sequence ID" value="NZ_JBFOMF010000117.1"/>
</dbReference>
<keyword evidence="3" id="KW-0328">Glycosyltransferase</keyword>
<evidence type="ECO:0000256" key="2">
    <source>
        <dbReference type="ARBA" id="ARBA00012031"/>
    </source>
</evidence>
<gene>
    <name evidence="7" type="ORF">F0237_08500</name>
</gene>
<evidence type="ECO:0000313" key="8">
    <source>
        <dbReference type="Proteomes" id="UP000572722"/>
    </source>
</evidence>
<dbReference type="InterPro" id="IPR000768">
    <property type="entry name" value="ART"/>
</dbReference>
<evidence type="ECO:0000313" key="7">
    <source>
        <dbReference type="EMBL" id="NOI80703.1"/>
    </source>
</evidence>